<organism evidence="1 2">
    <name type="scientific">Bradyrhizobium japonicum</name>
    <dbReference type="NCBI Taxonomy" id="375"/>
    <lineage>
        <taxon>Bacteria</taxon>
        <taxon>Pseudomonadati</taxon>
        <taxon>Pseudomonadota</taxon>
        <taxon>Alphaproteobacteria</taxon>
        <taxon>Hyphomicrobiales</taxon>
        <taxon>Nitrobacteraceae</taxon>
        <taxon>Bradyrhizobium</taxon>
    </lineage>
</organism>
<accession>A0A1Y2JM64</accession>
<name>A0A1Y2JM64_BRAJP</name>
<proteinExistence type="predicted"/>
<evidence type="ECO:0000313" key="1">
    <source>
        <dbReference type="EMBL" id="OSJ31568.1"/>
    </source>
</evidence>
<dbReference type="Proteomes" id="UP000193335">
    <property type="component" value="Unassembled WGS sequence"/>
</dbReference>
<comment type="caution">
    <text evidence="1">The sequence shown here is derived from an EMBL/GenBank/DDBJ whole genome shotgun (WGS) entry which is preliminary data.</text>
</comment>
<gene>
    <name evidence="1" type="ORF">BSZ19_22040</name>
</gene>
<dbReference type="EMBL" id="NAFL01000255">
    <property type="protein sequence ID" value="OSJ31568.1"/>
    <property type="molecule type" value="Genomic_DNA"/>
</dbReference>
<dbReference type="RefSeq" id="WP_085401672.1">
    <property type="nucleotide sequence ID" value="NZ_NAFL01000255.1"/>
</dbReference>
<sequence length="65" mass="7040">MAKFKLEFTADNAAFDDQPATEIARILRKVADVVVQNGDLDGIVVDMNGNVVGSYSLTKAKGVRR</sequence>
<dbReference type="AlphaFoldDB" id="A0A1Y2JM64"/>
<reference evidence="1 2" key="1">
    <citation type="submission" date="2017-03" db="EMBL/GenBank/DDBJ databases">
        <title>Whole genome sequences of fourteen strains of Bradyrhizobium canariense and one strain of Bradyrhizobium japonicum isolated from Lupinus (Papilionoideae: Genisteae) species in Algeria.</title>
        <authorList>
            <person name="Crovadore J."/>
            <person name="Chekireb D."/>
            <person name="Brachmann A."/>
            <person name="Chablais R."/>
            <person name="Cochard B."/>
            <person name="Lefort F."/>
        </authorList>
    </citation>
    <scope>NUCLEOTIDE SEQUENCE [LARGE SCALE GENOMIC DNA]</scope>
    <source>
        <strain evidence="1 2">UBMA197</strain>
    </source>
</reference>
<evidence type="ECO:0000313" key="2">
    <source>
        <dbReference type="Proteomes" id="UP000193335"/>
    </source>
</evidence>
<protein>
    <submittedName>
        <fullName evidence="1">Uncharacterized protein</fullName>
    </submittedName>
</protein>